<name>K1S7S7_9ZZZZ</name>
<protein>
    <submittedName>
        <fullName evidence="1">TRSE protein</fullName>
    </submittedName>
</protein>
<gene>
    <name evidence="1" type="ORF">OBE_10961</name>
</gene>
<evidence type="ECO:0000313" key="1">
    <source>
        <dbReference type="EMBL" id="EKC56637.1"/>
    </source>
</evidence>
<sequence length="171" mass="19686">MLRTLKNLFKQDREKFVVPKSVQNVIPIKTIWEDGIFLVGRNKYAKTFKFEDINYAVASREDKEAMFLEYSELLNSLDSGATTKITINNRRLNKADFEQTILIPMADDGLDKYRKEYNKMLLDKATGANSIVQDKYVTVSVCKKNIEEARNYFARVGLTLSPTLTVWGRSV</sequence>
<reference evidence="1" key="1">
    <citation type="journal article" date="2013" name="Environ. Microbiol.">
        <title>Microbiota from the distal guts of lean and obese adolescents exhibit partial functional redundancy besides clear differences in community structure.</title>
        <authorList>
            <person name="Ferrer M."/>
            <person name="Ruiz A."/>
            <person name="Lanza F."/>
            <person name="Haange S.B."/>
            <person name="Oberbach A."/>
            <person name="Till H."/>
            <person name="Bargiela R."/>
            <person name="Campoy C."/>
            <person name="Segura M.T."/>
            <person name="Richter M."/>
            <person name="von Bergen M."/>
            <person name="Seifert J."/>
            <person name="Suarez A."/>
        </authorList>
    </citation>
    <scope>NUCLEOTIDE SEQUENCE</scope>
</reference>
<proteinExistence type="predicted"/>
<feature type="non-terminal residue" evidence="1">
    <location>
        <position position="171"/>
    </location>
</feature>
<dbReference type="EMBL" id="AJWZ01007536">
    <property type="protein sequence ID" value="EKC56637.1"/>
    <property type="molecule type" value="Genomic_DNA"/>
</dbReference>
<dbReference type="AlphaFoldDB" id="K1S7S7"/>
<accession>K1S7S7</accession>
<organism evidence="1">
    <name type="scientific">human gut metagenome</name>
    <dbReference type="NCBI Taxonomy" id="408170"/>
    <lineage>
        <taxon>unclassified sequences</taxon>
        <taxon>metagenomes</taxon>
        <taxon>organismal metagenomes</taxon>
    </lineage>
</organism>
<comment type="caution">
    <text evidence="1">The sequence shown here is derived from an EMBL/GenBank/DDBJ whole genome shotgun (WGS) entry which is preliminary data.</text>
</comment>